<evidence type="ECO:0000313" key="2">
    <source>
        <dbReference type="Proteomes" id="UP000887159"/>
    </source>
</evidence>
<dbReference type="AlphaFoldDB" id="A0A8X6WM18"/>
<name>A0A8X6WM18_TRICX</name>
<dbReference type="Proteomes" id="UP000887159">
    <property type="component" value="Unassembled WGS sequence"/>
</dbReference>
<accession>A0A8X6WM18</accession>
<proteinExistence type="predicted"/>
<dbReference type="EMBL" id="BMAU01021435">
    <property type="protein sequence ID" value="GFY36206.1"/>
    <property type="molecule type" value="Genomic_DNA"/>
</dbReference>
<organism evidence="1 2">
    <name type="scientific">Trichonephila clavipes</name>
    <name type="common">Golden silk orbweaver</name>
    <name type="synonym">Nephila clavipes</name>
    <dbReference type="NCBI Taxonomy" id="2585209"/>
    <lineage>
        <taxon>Eukaryota</taxon>
        <taxon>Metazoa</taxon>
        <taxon>Ecdysozoa</taxon>
        <taxon>Arthropoda</taxon>
        <taxon>Chelicerata</taxon>
        <taxon>Arachnida</taxon>
        <taxon>Araneae</taxon>
        <taxon>Araneomorphae</taxon>
        <taxon>Entelegynae</taxon>
        <taxon>Araneoidea</taxon>
        <taxon>Nephilidae</taxon>
        <taxon>Trichonephila</taxon>
    </lineage>
</organism>
<sequence>MFSIDLFGAAVVRKTDSWPACNEFDSSAAEDSPCREGGEARLIFRGSNILPLKWCGSWEREIPVSSLGVELERHPCHLTIVPKFVIRRQKTSSS</sequence>
<keyword evidence="2" id="KW-1185">Reference proteome</keyword>
<reference evidence="1" key="1">
    <citation type="submission" date="2020-08" db="EMBL/GenBank/DDBJ databases">
        <title>Multicomponent nature underlies the extraordinary mechanical properties of spider dragline silk.</title>
        <authorList>
            <person name="Kono N."/>
            <person name="Nakamura H."/>
            <person name="Mori M."/>
            <person name="Yoshida Y."/>
            <person name="Ohtoshi R."/>
            <person name="Malay A.D."/>
            <person name="Moran D.A.P."/>
            <person name="Tomita M."/>
            <person name="Numata K."/>
            <person name="Arakawa K."/>
        </authorList>
    </citation>
    <scope>NUCLEOTIDE SEQUENCE</scope>
</reference>
<gene>
    <name evidence="1" type="ORF">TNCV_4845781</name>
</gene>
<protein>
    <submittedName>
        <fullName evidence="1">Uncharacterized protein</fullName>
    </submittedName>
</protein>
<evidence type="ECO:0000313" key="1">
    <source>
        <dbReference type="EMBL" id="GFY36206.1"/>
    </source>
</evidence>
<comment type="caution">
    <text evidence="1">The sequence shown here is derived from an EMBL/GenBank/DDBJ whole genome shotgun (WGS) entry which is preliminary data.</text>
</comment>